<feature type="region of interest" description="Disordered" evidence="1">
    <location>
        <begin position="101"/>
        <end position="127"/>
    </location>
</feature>
<keyword evidence="3" id="KW-1185">Reference proteome</keyword>
<comment type="caution">
    <text evidence="2">The sequence shown here is derived from an EMBL/GenBank/DDBJ whole genome shotgun (WGS) entry which is preliminary data.</text>
</comment>
<evidence type="ECO:0000313" key="2">
    <source>
        <dbReference type="EMBL" id="KAJ9604748.1"/>
    </source>
</evidence>
<sequence>MATSGPHGHDPNTCPEEIKKNNAETKAGQILAQIEATDKRHRGRTNYVHLGLDDLPASAEILSDLPCCRSSQGRLCWRQGGSEQRLLAQATASVLPRMFRKKRKKRVPISRRSSRRPRCASVPAWRS</sequence>
<feature type="compositionally biased region" description="Basic residues" evidence="1">
    <location>
        <begin position="101"/>
        <end position="118"/>
    </location>
</feature>
<dbReference type="EMBL" id="JAPDRK010000018">
    <property type="protein sequence ID" value="KAJ9604748.1"/>
    <property type="molecule type" value="Genomic_DNA"/>
</dbReference>
<gene>
    <name evidence="2" type="ORF">H2200_010862</name>
</gene>
<protein>
    <submittedName>
        <fullName evidence="2">Uncharacterized protein</fullName>
    </submittedName>
</protein>
<evidence type="ECO:0000313" key="3">
    <source>
        <dbReference type="Proteomes" id="UP001172673"/>
    </source>
</evidence>
<name>A0AA39CDX9_9EURO</name>
<reference evidence="2" key="1">
    <citation type="submission" date="2022-10" db="EMBL/GenBank/DDBJ databases">
        <title>Culturing micro-colonial fungi from biological soil crusts in the Mojave desert and describing Neophaeococcomyces mojavensis, and introducing the new genera and species Taxawa tesnikishii.</title>
        <authorList>
            <person name="Kurbessoian T."/>
            <person name="Stajich J.E."/>
        </authorList>
    </citation>
    <scope>NUCLEOTIDE SEQUENCE</scope>
    <source>
        <strain evidence="2">TK_41</strain>
    </source>
</reference>
<evidence type="ECO:0000256" key="1">
    <source>
        <dbReference type="SAM" id="MobiDB-lite"/>
    </source>
</evidence>
<dbReference type="Proteomes" id="UP001172673">
    <property type="component" value="Unassembled WGS sequence"/>
</dbReference>
<dbReference type="AlphaFoldDB" id="A0AA39CDX9"/>
<accession>A0AA39CDX9</accession>
<proteinExistence type="predicted"/>
<organism evidence="2 3">
    <name type="scientific">Cladophialophora chaetospira</name>
    <dbReference type="NCBI Taxonomy" id="386627"/>
    <lineage>
        <taxon>Eukaryota</taxon>
        <taxon>Fungi</taxon>
        <taxon>Dikarya</taxon>
        <taxon>Ascomycota</taxon>
        <taxon>Pezizomycotina</taxon>
        <taxon>Eurotiomycetes</taxon>
        <taxon>Chaetothyriomycetidae</taxon>
        <taxon>Chaetothyriales</taxon>
        <taxon>Herpotrichiellaceae</taxon>
        <taxon>Cladophialophora</taxon>
    </lineage>
</organism>